<evidence type="ECO:0000313" key="3">
    <source>
        <dbReference type="EMBL" id="CAF4048774.1"/>
    </source>
</evidence>
<dbReference type="Proteomes" id="UP000681720">
    <property type="component" value="Unassembled WGS sequence"/>
</dbReference>
<sequence>MICKFEILPNEVLLSIFSYLSWLELLNSVWSLNNRINYLICFLVSINNRKKNSGISIKQLGLSYNECYLKLLPLLNHSSLLSFCSSIRRLSFDGTNSIACDINYEWIFYQNNTERILRFPNLKTLILTKCWLSESLITNLSLLIQYQLNELTLIFDEETFNSFKYETGVMEMKGRTGNY</sequence>
<evidence type="ECO:0000313" key="2">
    <source>
        <dbReference type="EMBL" id="CAF1658029.1"/>
    </source>
</evidence>
<dbReference type="Proteomes" id="UP000663834">
    <property type="component" value="Unassembled WGS sequence"/>
</dbReference>
<name>A0A816F5A5_9BILA</name>
<dbReference type="OrthoDB" id="10005291at2759"/>
<gene>
    <name evidence="1" type="ORF">CJN711_LOCUS3623</name>
    <name evidence="3" type="ORF">GIL414_LOCUS14315</name>
    <name evidence="2" type="ORF">KQP761_LOCUS31419</name>
</gene>
<evidence type="ECO:0000313" key="4">
    <source>
        <dbReference type="Proteomes" id="UP000663834"/>
    </source>
</evidence>
<accession>A0A816F5A5</accession>
<evidence type="ECO:0008006" key="5">
    <source>
        <dbReference type="Google" id="ProtNLM"/>
    </source>
</evidence>
<reference evidence="2" key="1">
    <citation type="submission" date="2021-02" db="EMBL/GenBank/DDBJ databases">
        <authorList>
            <person name="Nowell W R."/>
        </authorList>
    </citation>
    <scope>NUCLEOTIDE SEQUENCE</scope>
</reference>
<protein>
    <recommendedName>
        <fullName evidence="5">F-box domain-containing protein</fullName>
    </recommendedName>
</protein>
<organism evidence="2 4">
    <name type="scientific">Rotaria magnacalcarata</name>
    <dbReference type="NCBI Taxonomy" id="392030"/>
    <lineage>
        <taxon>Eukaryota</taxon>
        <taxon>Metazoa</taxon>
        <taxon>Spiralia</taxon>
        <taxon>Gnathifera</taxon>
        <taxon>Rotifera</taxon>
        <taxon>Eurotatoria</taxon>
        <taxon>Bdelloidea</taxon>
        <taxon>Philodinida</taxon>
        <taxon>Philodinidae</taxon>
        <taxon>Rotaria</taxon>
    </lineage>
</organism>
<dbReference type="EMBL" id="CAJOBJ010006020">
    <property type="protein sequence ID" value="CAF4048774.1"/>
    <property type="molecule type" value="Genomic_DNA"/>
</dbReference>
<dbReference type="AlphaFoldDB" id="A0A816F5A5"/>
<dbReference type="EMBL" id="CAJNOW010017483">
    <property type="protein sequence ID" value="CAF1658029.1"/>
    <property type="molecule type" value="Genomic_DNA"/>
</dbReference>
<dbReference type="EMBL" id="CAJNOV010000539">
    <property type="protein sequence ID" value="CAF1027384.1"/>
    <property type="molecule type" value="Genomic_DNA"/>
</dbReference>
<comment type="caution">
    <text evidence="2">The sequence shown here is derived from an EMBL/GenBank/DDBJ whole genome shotgun (WGS) entry which is preliminary data.</text>
</comment>
<proteinExistence type="predicted"/>
<dbReference type="Proteomes" id="UP000663855">
    <property type="component" value="Unassembled WGS sequence"/>
</dbReference>
<evidence type="ECO:0000313" key="1">
    <source>
        <dbReference type="EMBL" id="CAF1027384.1"/>
    </source>
</evidence>